<evidence type="ECO:0000256" key="1">
    <source>
        <dbReference type="SAM" id="Phobius"/>
    </source>
</evidence>
<feature type="transmembrane region" description="Helical" evidence="1">
    <location>
        <begin position="148"/>
        <end position="167"/>
    </location>
</feature>
<sequence>MIQDGAYFGYIRLFPWITLFISSLLLWGSSFIDKVGVFKVIFLICVSISLICILWSFSQRLFYHFQTFTYILIALIVLAIIIDLSFIGLVMCVGNEGIYSLISAIYNIIMLLLFLLSCSIYSWYYLPKDQGKQRAFNQRKSKVKKSEWLTNFGVAFGAVKFLSSLLTGTLENVFGVFLGVMITGTLSAVFVDVLYAAVYVRKHPEKNKN</sequence>
<dbReference type="Proteomes" id="UP000264056">
    <property type="component" value="Unassembled WGS sequence"/>
</dbReference>
<dbReference type="Proteomes" id="UP000262901">
    <property type="component" value="Unassembled WGS sequence"/>
</dbReference>
<keyword evidence="1" id="KW-1133">Transmembrane helix</keyword>
<dbReference type="Proteomes" id="UP000246115">
    <property type="component" value="Chromosome"/>
</dbReference>
<gene>
    <name evidence="2" type="ORF">DDV21_010105</name>
    <name evidence="3" type="ORF">DDV22_10880</name>
    <name evidence="4" type="ORF">DDV23_10975</name>
</gene>
<organism evidence="4 6">
    <name type="scientific">Streptococcus chenjunshii</name>
    <dbReference type="NCBI Taxonomy" id="2173853"/>
    <lineage>
        <taxon>Bacteria</taxon>
        <taxon>Bacillati</taxon>
        <taxon>Bacillota</taxon>
        <taxon>Bacilli</taxon>
        <taxon>Lactobacillales</taxon>
        <taxon>Streptococcaceae</taxon>
        <taxon>Streptococcus</taxon>
    </lineage>
</organism>
<keyword evidence="7" id="KW-1185">Reference proteome</keyword>
<feature type="transmembrane region" description="Helical" evidence="1">
    <location>
        <begin position="70"/>
        <end position="91"/>
    </location>
</feature>
<feature type="transmembrane region" description="Helical" evidence="1">
    <location>
        <begin position="173"/>
        <end position="200"/>
    </location>
</feature>
<dbReference type="KEGG" id="schj:DDV21_010105"/>
<feature type="transmembrane region" description="Helical" evidence="1">
    <location>
        <begin position="40"/>
        <end position="58"/>
    </location>
</feature>
<proteinExistence type="predicted"/>
<reference evidence="3 7" key="1">
    <citation type="submission" date="2018-08" db="EMBL/GenBank/DDBJ databases">
        <title>Draft genome of Streptococcus sp .nov. Z2.</title>
        <authorList>
            <person name="Tian Z."/>
        </authorList>
    </citation>
    <scope>NUCLEOTIDE SEQUENCE [LARGE SCALE GENOMIC DNA]</scope>
    <source>
        <strain evidence="3 7">Z2</strain>
    </source>
</reference>
<feature type="transmembrane region" description="Helical" evidence="1">
    <location>
        <begin position="97"/>
        <end position="127"/>
    </location>
</feature>
<feature type="transmembrane region" description="Helical" evidence="1">
    <location>
        <begin position="7"/>
        <end position="28"/>
    </location>
</feature>
<accession>A0A346NEF8</accession>
<dbReference type="EMBL" id="CP031733">
    <property type="protein sequence ID" value="AXQ79403.1"/>
    <property type="molecule type" value="Genomic_DNA"/>
</dbReference>
<keyword evidence="1" id="KW-0472">Membrane</keyword>
<reference evidence="2" key="4">
    <citation type="journal article" date="2019" name="Int. J. Syst. Evol. Microbiol.">
        <title>Streptococcus chenjunshii sp. nov. isolated from feces of Tibetan antelopes.</title>
        <authorList>
            <person name="Tian Z."/>
            <person name="Lu S."/>
            <person name="Jin D."/>
            <person name="Yang J."/>
            <person name="Pu J."/>
            <person name="Lai X.H."/>
            <person name="Bai X.N."/>
            <person name="Wu X.M."/>
            <person name="Li J."/>
            <person name="Wang S."/>
            <person name="Xu J."/>
        </authorList>
    </citation>
    <scope>NUCLEOTIDE SEQUENCE</scope>
    <source>
        <strain evidence="2">Z15</strain>
    </source>
</reference>
<evidence type="ECO:0000313" key="6">
    <source>
        <dbReference type="Proteomes" id="UP000262901"/>
    </source>
</evidence>
<dbReference type="OrthoDB" id="2236013at2"/>
<evidence type="ECO:0000313" key="3">
    <source>
        <dbReference type="EMBL" id="RFU50016.1"/>
    </source>
</evidence>
<evidence type="ECO:0000313" key="7">
    <source>
        <dbReference type="Proteomes" id="UP000264056"/>
    </source>
</evidence>
<evidence type="ECO:0000313" key="4">
    <source>
        <dbReference type="EMBL" id="RFU52194.1"/>
    </source>
</evidence>
<evidence type="ECO:0000313" key="2">
    <source>
        <dbReference type="EMBL" id="AXQ79403.1"/>
    </source>
</evidence>
<dbReference type="EMBL" id="QVQY01000056">
    <property type="protein sequence ID" value="RFU50016.1"/>
    <property type="molecule type" value="Genomic_DNA"/>
</dbReference>
<dbReference type="EMBL" id="QVQZ01000056">
    <property type="protein sequence ID" value="RFU52194.1"/>
    <property type="molecule type" value="Genomic_DNA"/>
</dbReference>
<keyword evidence="1" id="KW-0812">Transmembrane</keyword>
<reference evidence="4 6" key="2">
    <citation type="submission" date="2018-08" db="EMBL/GenBank/DDBJ databases">
        <title>Draft genome of Streptococcus sp. nov. Z1.</title>
        <authorList>
            <person name="Tian Z."/>
        </authorList>
    </citation>
    <scope>NUCLEOTIDE SEQUENCE [LARGE SCALE GENOMIC DNA]</scope>
    <source>
        <strain evidence="4">Z1</strain>
        <strain evidence="6">Z1(2018)</strain>
    </source>
</reference>
<accession>A0A372KJT7</accession>
<name>A0A372KJT7_9STRE</name>
<evidence type="ECO:0000313" key="5">
    <source>
        <dbReference type="Proteomes" id="UP000246115"/>
    </source>
</evidence>
<protein>
    <submittedName>
        <fullName evidence="4">Uncharacterized protein</fullName>
    </submittedName>
</protein>
<dbReference type="AlphaFoldDB" id="A0A372KJT7"/>
<reference evidence="5" key="3">
    <citation type="submission" date="2018-08" db="EMBL/GenBank/DDBJ databases">
        <title>Streptococcus chenjunshii sp. nov., isolated from stools sample of the Tibetan antelope in the Qinghai-Tibet plateau, China.</title>
        <authorList>
            <person name="Tian Z."/>
        </authorList>
    </citation>
    <scope>NUCLEOTIDE SEQUENCE [LARGE SCALE GENOMIC DNA]</scope>
    <source>
        <strain evidence="5">Z15</strain>
    </source>
</reference>